<dbReference type="Proteomes" id="UP000611554">
    <property type="component" value="Unassembled WGS sequence"/>
</dbReference>
<gene>
    <name evidence="2" type="ORF">GCM10010140_63330</name>
</gene>
<comment type="caution">
    <text evidence="2">The sequence shown here is derived from an EMBL/GenBank/DDBJ whole genome shotgun (WGS) entry which is preliminary data.</text>
</comment>
<evidence type="ECO:0000256" key="1">
    <source>
        <dbReference type="SAM" id="MobiDB-lite"/>
    </source>
</evidence>
<feature type="region of interest" description="Disordered" evidence="1">
    <location>
        <begin position="57"/>
        <end position="79"/>
    </location>
</feature>
<reference evidence="3" key="1">
    <citation type="journal article" date="2019" name="Int. J. Syst. Evol. Microbiol.">
        <title>The Global Catalogue of Microorganisms (GCM) 10K type strain sequencing project: providing services to taxonomists for standard genome sequencing and annotation.</title>
        <authorList>
            <consortium name="The Broad Institute Genomics Platform"/>
            <consortium name="The Broad Institute Genome Sequencing Center for Infectious Disease"/>
            <person name="Wu L."/>
            <person name="Ma J."/>
        </authorList>
    </citation>
    <scope>NUCLEOTIDE SEQUENCE [LARGE SCALE GENOMIC DNA]</scope>
    <source>
        <strain evidence="3">JCM 3115</strain>
    </source>
</reference>
<keyword evidence="3" id="KW-1185">Reference proteome</keyword>
<proteinExistence type="predicted"/>
<protein>
    <submittedName>
        <fullName evidence="2">Uncharacterized protein</fullName>
    </submittedName>
</protein>
<name>A0ABQ2REK8_9ACTN</name>
<dbReference type="EMBL" id="BMQJ01000019">
    <property type="protein sequence ID" value="GGQ24266.1"/>
    <property type="molecule type" value="Genomic_DNA"/>
</dbReference>
<sequence>MVGRDRPNHSNHFGDFGVACTVFPDIPLKRTAAEIGSQSHSEAGKFEGLPPKEAARIPFGSAKSMKVAPKERFDTKKPV</sequence>
<evidence type="ECO:0000313" key="2">
    <source>
        <dbReference type="EMBL" id="GGQ24266.1"/>
    </source>
</evidence>
<organism evidence="2 3">
    <name type="scientific">Streptosporangium pseudovulgare</name>
    <dbReference type="NCBI Taxonomy" id="35765"/>
    <lineage>
        <taxon>Bacteria</taxon>
        <taxon>Bacillati</taxon>
        <taxon>Actinomycetota</taxon>
        <taxon>Actinomycetes</taxon>
        <taxon>Streptosporangiales</taxon>
        <taxon>Streptosporangiaceae</taxon>
        <taxon>Streptosporangium</taxon>
    </lineage>
</organism>
<feature type="compositionally biased region" description="Basic and acidic residues" evidence="1">
    <location>
        <begin position="68"/>
        <end position="79"/>
    </location>
</feature>
<accession>A0ABQ2REK8</accession>
<evidence type="ECO:0000313" key="3">
    <source>
        <dbReference type="Proteomes" id="UP000611554"/>
    </source>
</evidence>